<sequence>MNNSSMAFERFYDALNKESSEQRVEALKHLKGLIEDFKASEAEPPDKYFLDYSRLTKKHLSDTILYLESLNDLRSVMGEDS</sequence>
<comment type="caution">
    <text evidence="1">The sequence shown here is derived from an EMBL/GenBank/DDBJ whole genome shotgun (WGS) entry which is preliminary data.</text>
</comment>
<evidence type="ECO:0000313" key="1">
    <source>
        <dbReference type="EMBL" id="KKK82207.1"/>
    </source>
</evidence>
<dbReference type="AlphaFoldDB" id="A0A0F8YLD3"/>
<proteinExistence type="predicted"/>
<protein>
    <submittedName>
        <fullName evidence="1">Uncharacterized protein</fullName>
    </submittedName>
</protein>
<name>A0A0F8YLD3_9ZZZZ</name>
<reference evidence="1" key="1">
    <citation type="journal article" date="2015" name="Nature">
        <title>Complex archaea that bridge the gap between prokaryotes and eukaryotes.</title>
        <authorList>
            <person name="Spang A."/>
            <person name="Saw J.H."/>
            <person name="Jorgensen S.L."/>
            <person name="Zaremba-Niedzwiedzka K."/>
            <person name="Martijn J."/>
            <person name="Lind A.E."/>
            <person name="van Eijk R."/>
            <person name="Schleper C."/>
            <person name="Guy L."/>
            <person name="Ettema T.J."/>
        </authorList>
    </citation>
    <scope>NUCLEOTIDE SEQUENCE</scope>
</reference>
<accession>A0A0F8YLD3</accession>
<dbReference type="EMBL" id="LAZR01052777">
    <property type="protein sequence ID" value="KKK82207.1"/>
    <property type="molecule type" value="Genomic_DNA"/>
</dbReference>
<gene>
    <name evidence="1" type="ORF">LCGC14_2805690</name>
</gene>
<organism evidence="1">
    <name type="scientific">marine sediment metagenome</name>
    <dbReference type="NCBI Taxonomy" id="412755"/>
    <lineage>
        <taxon>unclassified sequences</taxon>
        <taxon>metagenomes</taxon>
        <taxon>ecological metagenomes</taxon>
    </lineage>
</organism>